<dbReference type="Pfam" id="PF08534">
    <property type="entry name" value="Redoxin"/>
    <property type="match status" value="1"/>
</dbReference>
<accession>A0A3A9K8B1</accession>
<reference evidence="8 9" key="1">
    <citation type="submission" date="2017-10" db="EMBL/GenBank/DDBJ databases">
        <title>Bacillus sp. nov., a halophilic bacterium isolated from a Keqin Lake.</title>
        <authorList>
            <person name="Wang H."/>
        </authorList>
    </citation>
    <scope>NUCLEOTIDE SEQUENCE [LARGE SCALE GENOMIC DNA]</scope>
    <source>
        <strain evidence="8 9">KCTC 13187</strain>
    </source>
</reference>
<dbReference type="InterPro" id="IPR013766">
    <property type="entry name" value="Thioredoxin_domain"/>
</dbReference>
<dbReference type="RefSeq" id="WP_110936127.1">
    <property type="nucleotide sequence ID" value="NZ_KZ614146.1"/>
</dbReference>
<keyword evidence="3" id="KW-0735">Signal-anchor</keyword>
<evidence type="ECO:0000256" key="1">
    <source>
        <dbReference type="ARBA" id="ARBA00004196"/>
    </source>
</evidence>
<protein>
    <submittedName>
        <fullName evidence="8">Alkyl hydroperoxide reductase</fullName>
    </submittedName>
</protein>
<dbReference type="InterPro" id="IPR013740">
    <property type="entry name" value="Redoxin"/>
</dbReference>
<keyword evidence="6" id="KW-0812">Transmembrane</keyword>
<dbReference type="PROSITE" id="PS51352">
    <property type="entry name" value="THIOREDOXIN_2"/>
    <property type="match status" value="1"/>
</dbReference>
<dbReference type="PANTHER" id="PTHR42852:SF6">
    <property type="entry name" value="THIOL:DISULFIDE INTERCHANGE PROTEIN DSBE"/>
    <property type="match status" value="1"/>
</dbReference>
<dbReference type="Gene3D" id="3.40.30.10">
    <property type="entry name" value="Glutaredoxin"/>
    <property type="match status" value="1"/>
</dbReference>
<sequence>MKKRRLIVRASILFVMTLAIGYTFFLQFTEERGLVDTGDVVPNFILKDVNGNKFELDDYKGKGVYLTFWATYCKYCTAKMEYLKEHYEKYKEKGVEIIAVNVDESSVQVQSFIDRHQVPYPNPIDRNMLVSNAYGVTALPHTLLLDEEGIVIERKVGGKTEAEVVEALEKVVPK</sequence>
<dbReference type="PANTHER" id="PTHR42852">
    <property type="entry name" value="THIOL:DISULFIDE INTERCHANGE PROTEIN DSBE"/>
    <property type="match status" value="1"/>
</dbReference>
<comment type="caution">
    <text evidence="8">The sequence shown here is derived from an EMBL/GenBank/DDBJ whole genome shotgun (WGS) entry which is preliminary data.</text>
</comment>
<dbReference type="EMBL" id="PDOE01000001">
    <property type="protein sequence ID" value="RKL69234.1"/>
    <property type="molecule type" value="Genomic_DNA"/>
</dbReference>
<feature type="transmembrane region" description="Helical" evidence="6">
    <location>
        <begin position="7"/>
        <end position="25"/>
    </location>
</feature>
<evidence type="ECO:0000256" key="4">
    <source>
        <dbReference type="ARBA" id="ARBA00023157"/>
    </source>
</evidence>
<evidence type="ECO:0000313" key="9">
    <source>
        <dbReference type="Proteomes" id="UP000281498"/>
    </source>
</evidence>
<gene>
    <name evidence="8" type="ORF">CR203_04170</name>
</gene>
<keyword evidence="6" id="KW-0472">Membrane</keyword>
<name>A0A3A9K8B1_9BACI</name>
<keyword evidence="9" id="KW-1185">Reference proteome</keyword>
<comment type="subcellular location">
    <subcellularLocation>
        <location evidence="1">Cell envelope</location>
    </subcellularLocation>
</comment>
<feature type="domain" description="Thioredoxin" evidence="7">
    <location>
        <begin position="35"/>
        <end position="173"/>
    </location>
</feature>
<organism evidence="8 9">
    <name type="scientific">Salipaludibacillus neizhouensis</name>
    <dbReference type="NCBI Taxonomy" id="885475"/>
    <lineage>
        <taxon>Bacteria</taxon>
        <taxon>Bacillati</taxon>
        <taxon>Bacillota</taxon>
        <taxon>Bacilli</taxon>
        <taxon>Bacillales</taxon>
        <taxon>Bacillaceae</taxon>
    </lineage>
</organism>
<dbReference type="InterPro" id="IPR050553">
    <property type="entry name" value="Thioredoxin_ResA/DsbE_sf"/>
</dbReference>
<evidence type="ECO:0000313" key="8">
    <source>
        <dbReference type="EMBL" id="RKL69234.1"/>
    </source>
</evidence>
<keyword evidence="6" id="KW-1133">Transmembrane helix</keyword>
<keyword evidence="4" id="KW-1015">Disulfide bond</keyword>
<dbReference type="GO" id="GO:0017004">
    <property type="term" value="P:cytochrome complex assembly"/>
    <property type="evidence" value="ECO:0007669"/>
    <property type="project" value="UniProtKB-KW"/>
</dbReference>
<keyword evidence="2" id="KW-0201">Cytochrome c-type biogenesis</keyword>
<dbReference type="InterPro" id="IPR036249">
    <property type="entry name" value="Thioredoxin-like_sf"/>
</dbReference>
<evidence type="ECO:0000256" key="5">
    <source>
        <dbReference type="ARBA" id="ARBA00023284"/>
    </source>
</evidence>
<dbReference type="GO" id="GO:0030313">
    <property type="term" value="C:cell envelope"/>
    <property type="evidence" value="ECO:0007669"/>
    <property type="project" value="UniProtKB-SubCell"/>
</dbReference>
<dbReference type="GO" id="GO:0016491">
    <property type="term" value="F:oxidoreductase activity"/>
    <property type="evidence" value="ECO:0007669"/>
    <property type="project" value="InterPro"/>
</dbReference>
<dbReference type="CDD" id="cd02966">
    <property type="entry name" value="TlpA_like_family"/>
    <property type="match status" value="1"/>
</dbReference>
<dbReference type="OrthoDB" id="25753at2"/>
<dbReference type="SUPFAM" id="SSF52833">
    <property type="entry name" value="Thioredoxin-like"/>
    <property type="match status" value="1"/>
</dbReference>
<dbReference type="AlphaFoldDB" id="A0A3A9K8B1"/>
<proteinExistence type="predicted"/>
<dbReference type="Proteomes" id="UP000281498">
    <property type="component" value="Unassembled WGS sequence"/>
</dbReference>
<evidence type="ECO:0000256" key="3">
    <source>
        <dbReference type="ARBA" id="ARBA00022968"/>
    </source>
</evidence>
<evidence type="ECO:0000256" key="6">
    <source>
        <dbReference type="SAM" id="Phobius"/>
    </source>
</evidence>
<evidence type="ECO:0000256" key="2">
    <source>
        <dbReference type="ARBA" id="ARBA00022748"/>
    </source>
</evidence>
<evidence type="ECO:0000259" key="7">
    <source>
        <dbReference type="PROSITE" id="PS51352"/>
    </source>
</evidence>
<dbReference type="NCBIfam" id="NF002854">
    <property type="entry name" value="PRK03147.1"/>
    <property type="match status" value="1"/>
</dbReference>
<keyword evidence="5" id="KW-0676">Redox-active center</keyword>